<dbReference type="InterPro" id="IPR029016">
    <property type="entry name" value="GAF-like_dom_sf"/>
</dbReference>
<dbReference type="SUPFAM" id="SSF55073">
    <property type="entry name" value="Nucleotide cyclase"/>
    <property type="match status" value="1"/>
</dbReference>
<dbReference type="Gene3D" id="3.30.450.20">
    <property type="entry name" value="PAS domain"/>
    <property type="match status" value="4"/>
</dbReference>
<dbReference type="FunFam" id="3.30.70.270:FF:000001">
    <property type="entry name" value="Diguanylate cyclase domain protein"/>
    <property type="match status" value="1"/>
</dbReference>
<feature type="domain" description="PAS" evidence="7">
    <location>
        <begin position="914"/>
        <end position="958"/>
    </location>
</feature>
<dbReference type="PROSITE" id="PS50113">
    <property type="entry name" value="PAC"/>
    <property type="match status" value="4"/>
</dbReference>
<evidence type="ECO:0000259" key="8">
    <source>
        <dbReference type="PROSITE" id="PS50113"/>
    </source>
</evidence>
<dbReference type="Pfam" id="PF00563">
    <property type="entry name" value="EAL"/>
    <property type="match status" value="1"/>
</dbReference>
<dbReference type="InterPro" id="IPR001610">
    <property type="entry name" value="PAC"/>
</dbReference>
<feature type="coiled-coil region" evidence="5">
    <location>
        <begin position="1049"/>
        <end position="1076"/>
    </location>
</feature>
<organism evidence="11 12">
    <name type="scientific">Hydrogenovibrio marinus</name>
    <dbReference type="NCBI Taxonomy" id="28885"/>
    <lineage>
        <taxon>Bacteria</taxon>
        <taxon>Pseudomonadati</taxon>
        <taxon>Pseudomonadota</taxon>
        <taxon>Gammaproteobacteria</taxon>
        <taxon>Thiotrichales</taxon>
        <taxon>Piscirickettsiaceae</taxon>
        <taxon>Hydrogenovibrio</taxon>
    </lineage>
</organism>
<dbReference type="InterPro" id="IPR035919">
    <property type="entry name" value="EAL_sf"/>
</dbReference>
<dbReference type="InterPro" id="IPR001633">
    <property type="entry name" value="EAL_dom"/>
</dbReference>
<keyword evidence="12" id="KW-1185">Reference proteome</keyword>
<dbReference type="InterPro" id="IPR029787">
    <property type="entry name" value="Nucleotide_cyclase"/>
</dbReference>
<feature type="domain" description="PAS" evidence="7">
    <location>
        <begin position="480"/>
        <end position="550"/>
    </location>
</feature>
<evidence type="ECO:0000256" key="6">
    <source>
        <dbReference type="SAM" id="Phobius"/>
    </source>
</evidence>
<dbReference type="Proteomes" id="UP000027341">
    <property type="component" value="Unassembled WGS sequence"/>
</dbReference>
<dbReference type="PROSITE" id="PS50883">
    <property type="entry name" value="EAL"/>
    <property type="match status" value="1"/>
</dbReference>
<dbReference type="InterPro" id="IPR000160">
    <property type="entry name" value="GGDEF_dom"/>
</dbReference>
<feature type="domain" description="PAC" evidence="8">
    <location>
        <begin position="554"/>
        <end position="606"/>
    </location>
</feature>
<evidence type="ECO:0000256" key="1">
    <source>
        <dbReference type="ARBA" id="ARBA00001946"/>
    </source>
</evidence>
<dbReference type="RefSeq" id="WP_051622962.1">
    <property type="nucleotide sequence ID" value="NZ_AP020335.1"/>
</dbReference>
<dbReference type="Gene3D" id="3.30.70.270">
    <property type="match status" value="1"/>
</dbReference>
<feature type="domain" description="PAC" evidence="8">
    <location>
        <begin position="987"/>
        <end position="1039"/>
    </location>
</feature>
<dbReference type="Pfam" id="PF08447">
    <property type="entry name" value="PAS_3"/>
    <property type="match status" value="1"/>
</dbReference>
<dbReference type="InterPro" id="IPR013656">
    <property type="entry name" value="PAS_4"/>
</dbReference>
<dbReference type="InterPro" id="IPR013767">
    <property type="entry name" value="PAS_fold"/>
</dbReference>
<comment type="cofactor">
    <cofactor evidence="1">
        <name>Mg(2+)</name>
        <dbReference type="ChEBI" id="CHEBI:18420"/>
    </cofactor>
</comment>
<comment type="caution">
    <text evidence="11">The sequence shown here is derived from an EMBL/GenBank/DDBJ whole genome shotgun (WGS) entry which is preliminary data.</text>
</comment>
<keyword evidence="6" id="KW-1133">Transmembrane helix</keyword>
<dbReference type="PANTHER" id="PTHR44757:SF2">
    <property type="entry name" value="BIOFILM ARCHITECTURE MAINTENANCE PROTEIN MBAA"/>
    <property type="match status" value="1"/>
</dbReference>
<dbReference type="STRING" id="28885.EI16_01950"/>
<dbReference type="PROSITE" id="PS50887">
    <property type="entry name" value="GGDEF"/>
    <property type="match status" value="1"/>
</dbReference>
<dbReference type="Pfam" id="PF00989">
    <property type="entry name" value="PAS"/>
    <property type="match status" value="1"/>
</dbReference>
<evidence type="ECO:0000313" key="11">
    <source>
        <dbReference type="EMBL" id="KDN95097.1"/>
    </source>
</evidence>
<dbReference type="InterPro" id="IPR000700">
    <property type="entry name" value="PAS-assoc_C"/>
</dbReference>
<evidence type="ECO:0000259" key="10">
    <source>
        <dbReference type="PROSITE" id="PS50887"/>
    </source>
</evidence>
<dbReference type="InterPro" id="IPR043128">
    <property type="entry name" value="Rev_trsase/Diguanyl_cyclase"/>
</dbReference>
<sequence length="1467" mass="166453">MTKRNNFLAGVKKRILRQNIWLVFFLLFLMVPALAITIIKNHGPKIEAQSFNNLSSVAELRAYQVQSWLEEQNKVANVVSSNKVLMDYVQSLLKKPNDETLKHSILALFGALKEFYGYESIELISSSGQLMLKLGEGSSNHFNHAVIAELFSKSVKNRRDVRSGILKDKDGTLDTGAVVPLIYAIDGKPTILAMVVLFSDLSDHVFSHIQKWPTFSRTSESLLIHNENGHVEYLSPMKFAGEGSSSQNKFSVSDQNLVSAIALRAGISGKTKGIDYRGKAVMAAYYPIKGTHWMVVSKVDVKEAHASLDDLVFWISVVSFIAFLIIGAAFWVVLSKQRHLDNYRLLTQKTENERVLQQFYDLPFIGMAILSAEDFRWSRFNQRFKLMLGYSEEELTARSFFDLLPYGEVALFKQRFTELASHKLDGFTQETRLVGANQELVYVIVSVQCTRRTNGDVQHFLLTVQDMTEIKQLGDRYLERQNHLNILINTIPDLIWLKDINGVYLSCNSRFESLYGAKENDIVGKTDYDFVDKELADFFREHDKKAMQAGRSTENEEWLTFAETGYRGLFSTIKTPMLNSRGQVMGILGVGRDITKRKQDELRLERLARIHSALSQTNEAIIQCHTEQDLYDRVCEVIVNNGDMKMAWIGKLDMVSGLVKPVAWSGMNSNYLQGLEISVKNEELKGPTAIAIMTNAPYWCEDFQKDPHTAHWHERAKKFGWQSSASIPLTQRSQVVATLNIYSDVVNAFDDEMKDLLLEMGADISFALSSYVAEQEREVIEHERQEALERLQKIAGRLPGVIYQFQLYKNGRSCFPFASEAMEHIFRVKPESIFEDATAVFDRVYPDDLEGLNLSIQESAENLASWQYEFRLIFDDGEIKWLSGNAIPQKQSDDSILWHGFITDITERRKTEEQIEMASKVFEQSREGIMITDANLKLLMVNDAFSDITGYSREEVLGSAPSVLSSGKHTKEFYSQMWKQIEGEGHWQGEIWNKHKSGRFYPEWLSISQGKNKDGEVMQYIGVFTDISKMKESEEHIHRLEHFDSLTNLVNRESLIKRLTKAISQAEENHKNVAVLFIDLDHFKNINDTLGHYVGDKMLMEVGRRISDLLGAEDQLGRQGGDEFIAVMPNADESEAAHMAENVLKSVAFEMSLENLNLQITPSVGIAIYPQDGSDAGSLLKNADTAMYQAKSDGRNNYRFFTHEMQQHAAKIMSIESALRTALVRNEFEMYYQPQVCAHTHKVVGAEALIRWDNPELGRISPTEFIPVAEQSGQILDISNWVMETAIEQIKEWQERGLPFVNIAVNLSAAQFRDEALPSQIIGLLNKYKVDPSCLTVELTETLAMSNPHSAVQIMDKLTSHGVRIAIDDFGTGYSSLSYLKKFKATKLKLDQSFVRDVVEDADDRSIIIGMISLAQSLGLKTIAEGVETQYQLSFLEEKGCDEIQGYYFSKPIPSDEFAQFISERKS</sequence>
<dbReference type="InterPro" id="IPR003018">
    <property type="entry name" value="GAF"/>
</dbReference>
<dbReference type="SUPFAM" id="SSF55785">
    <property type="entry name" value="PYP-like sensor domain (PAS domain)"/>
    <property type="match status" value="4"/>
</dbReference>
<dbReference type="Pfam" id="PF13426">
    <property type="entry name" value="PAS_9"/>
    <property type="match status" value="1"/>
</dbReference>
<feature type="domain" description="PAC" evidence="8">
    <location>
        <begin position="866"/>
        <end position="917"/>
    </location>
</feature>
<dbReference type="Gene3D" id="3.30.450.40">
    <property type="match status" value="1"/>
</dbReference>
<keyword evidence="6" id="KW-0472">Membrane</keyword>
<dbReference type="SMART" id="SM00052">
    <property type="entry name" value="EAL"/>
    <property type="match status" value="1"/>
</dbReference>
<dbReference type="Pfam" id="PF13185">
    <property type="entry name" value="GAF_2"/>
    <property type="match status" value="1"/>
</dbReference>
<dbReference type="InterPro" id="IPR052155">
    <property type="entry name" value="Biofilm_reg_signaling"/>
</dbReference>
<dbReference type="GO" id="GO:0006355">
    <property type="term" value="P:regulation of DNA-templated transcription"/>
    <property type="evidence" value="ECO:0007669"/>
    <property type="project" value="InterPro"/>
</dbReference>
<dbReference type="SMART" id="SM00086">
    <property type="entry name" value="PAC"/>
    <property type="match status" value="4"/>
</dbReference>
<dbReference type="NCBIfam" id="TIGR00229">
    <property type="entry name" value="sensory_box"/>
    <property type="match status" value="3"/>
</dbReference>
<evidence type="ECO:0000259" key="7">
    <source>
        <dbReference type="PROSITE" id="PS50112"/>
    </source>
</evidence>
<dbReference type="SUPFAM" id="SSF141868">
    <property type="entry name" value="EAL domain-like"/>
    <property type="match status" value="1"/>
</dbReference>
<feature type="transmembrane region" description="Helical" evidence="6">
    <location>
        <begin position="355"/>
        <end position="372"/>
    </location>
</feature>
<dbReference type="NCBIfam" id="TIGR00254">
    <property type="entry name" value="GGDEF"/>
    <property type="match status" value="1"/>
</dbReference>
<dbReference type="GO" id="GO:0071732">
    <property type="term" value="P:cellular response to nitric oxide"/>
    <property type="evidence" value="ECO:0007669"/>
    <property type="project" value="UniProtKB-ARBA"/>
</dbReference>
<protein>
    <recommendedName>
        <fullName evidence="2">cyclic-guanylate-specific phosphodiesterase</fullName>
        <ecNumber evidence="2">3.1.4.52</ecNumber>
    </recommendedName>
</protein>
<dbReference type="EMBL" id="JMIU01000001">
    <property type="protein sequence ID" value="KDN95097.1"/>
    <property type="molecule type" value="Genomic_DNA"/>
</dbReference>
<dbReference type="Gene3D" id="3.20.20.450">
    <property type="entry name" value="EAL domain"/>
    <property type="match status" value="1"/>
</dbReference>
<evidence type="ECO:0000313" key="12">
    <source>
        <dbReference type="Proteomes" id="UP000027341"/>
    </source>
</evidence>
<keyword evidence="6" id="KW-0812">Transmembrane</keyword>
<dbReference type="InterPro" id="IPR013655">
    <property type="entry name" value="PAS_fold_3"/>
</dbReference>
<gene>
    <name evidence="11" type="ORF">EI16_01950</name>
</gene>
<evidence type="ECO:0000256" key="3">
    <source>
        <dbReference type="ARBA" id="ARBA00022636"/>
    </source>
</evidence>
<dbReference type="InterPro" id="IPR000014">
    <property type="entry name" value="PAS"/>
</dbReference>
<dbReference type="Pfam" id="PF00990">
    <property type="entry name" value="GGDEF"/>
    <property type="match status" value="1"/>
</dbReference>
<feature type="domain" description="EAL" evidence="9">
    <location>
        <begin position="1212"/>
        <end position="1466"/>
    </location>
</feature>
<evidence type="ECO:0000256" key="4">
    <source>
        <dbReference type="ARBA" id="ARBA00051114"/>
    </source>
</evidence>
<accession>A0A066ZNL3</accession>
<dbReference type="GO" id="GO:0071111">
    <property type="term" value="F:cyclic-guanylate-specific phosphodiesterase activity"/>
    <property type="evidence" value="ECO:0007669"/>
    <property type="project" value="UniProtKB-EC"/>
</dbReference>
<dbReference type="SMART" id="SM00091">
    <property type="entry name" value="PAS"/>
    <property type="match status" value="3"/>
</dbReference>
<keyword evidence="3" id="KW-0973">c-di-GMP</keyword>
<keyword evidence="5" id="KW-0175">Coiled coil</keyword>
<feature type="transmembrane region" description="Helical" evidence="6">
    <location>
        <begin position="311"/>
        <end position="334"/>
    </location>
</feature>
<dbReference type="CDD" id="cd01948">
    <property type="entry name" value="EAL"/>
    <property type="match status" value="1"/>
</dbReference>
<dbReference type="SMART" id="SM00267">
    <property type="entry name" value="GGDEF"/>
    <property type="match status" value="1"/>
</dbReference>
<proteinExistence type="predicted"/>
<evidence type="ECO:0000256" key="5">
    <source>
        <dbReference type="SAM" id="Coils"/>
    </source>
</evidence>
<dbReference type="Pfam" id="PF08448">
    <property type="entry name" value="PAS_4"/>
    <property type="match status" value="1"/>
</dbReference>
<dbReference type="SUPFAM" id="SSF55781">
    <property type="entry name" value="GAF domain-like"/>
    <property type="match status" value="1"/>
</dbReference>
<reference evidence="11 12" key="1">
    <citation type="submission" date="2014-04" db="EMBL/GenBank/DDBJ databases">
        <title>Draft genome sequence of Hydrogenovibrio marinus MH-110, a model organism for aerobic H2 metabolism.</title>
        <authorList>
            <person name="Cha H.J."/>
            <person name="Jo B.H."/>
            <person name="Hwang B.H."/>
        </authorList>
    </citation>
    <scope>NUCLEOTIDE SEQUENCE [LARGE SCALE GENOMIC DNA]</scope>
    <source>
        <strain evidence="11 12">MH-110</strain>
    </source>
</reference>
<dbReference type="CDD" id="cd01949">
    <property type="entry name" value="GGDEF"/>
    <property type="match status" value="1"/>
</dbReference>
<dbReference type="PROSITE" id="PS50112">
    <property type="entry name" value="PAS"/>
    <property type="match status" value="2"/>
</dbReference>
<dbReference type="FunFam" id="3.20.20.450:FF:000001">
    <property type="entry name" value="Cyclic di-GMP phosphodiesterase yahA"/>
    <property type="match status" value="1"/>
</dbReference>
<feature type="domain" description="PAC" evidence="8">
    <location>
        <begin position="427"/>
        <end position="479"/>
    </location>
</feature>
<name>A0A066ZNL3_HYDMR</name>
<evidence type="ECO:0000256" key="2">
    <source>
        <dbReference type="ARBA" id="ARBA00012282"/>
    </source>
</evidence>
<evidence type="ECO:0000259" key="9">
    <source>
        <dbReference type="PROSITE" id="PS50883"/>
    </source>
</evidence>
<dbReference type="EC" id="3.1.4.52" evidence="2"/>
<feature type="domain" description="GGDEF" evidence="10">
    <location>
        <begin position="1071"/>
        <end position="1203"/>
    </location>
</feature>
<dbReference type="PANTHER" id="PTHR44757">
    <property type="entry name" value="DIGUANYLATE CYCLASE DGCP"/>
    <property type="match status" value="1"/>
</dbReference>
<comment type="catalytic activity">
    <reaction evidence="4">
        <text>3',3'-c-di-GMP + H2O = 5'-phosphoguanylyl(3'-&gt;5')guanosine + H(+)</text>
        <dbReference type="Rhea" id="RHEA:24902"/>
        <dbReference type="ChEBI" id="CHEBI:15377"/>
        <dbReference type="ChEBI" id="CHEBI:15378"/>
        <dbReference type="ChEBI" id="CHEBI:58754"/>
        <dbReference type="ChEBI" id="CHEBI:58805"/>
        <dbReference type="EC" id="3.1.4.52"/>
    </reaction>
    <physiologicalReaction direction="left-to-right" evidence="4">
        <dbReference type="Rhea" id="RHEA:24903"/>
    </physiologicalReaction>
</comment>
<dbReference type="InterPro" id="IPR035965">
    <property type="entry name" value="PAS-like_dom_sf"/>
</dbReference>
<dbReference type="CDD" id="cd00130">
    <property type="entry name" value="PAS"/>
    <property type="match status" value="4"/>
</dbReference>